<keyword evidence="2" id="KW-0813">Transport</keyword>
<keyword evidence="4" id="KW-1133">Transmembrane helix</keyword>
<evidence type="ECO:0000313" key="7">
    <source>
        <dbReference type="Proteomes" id="UP000034329"/>
    </source>
</evidence>
<proteinExistence type="inferred from homology"/>
<evidence type="ECO:0000256" key="3">
    <source>
        <dbReference type="ARBA" id="ARBA00022729"/>
    </source>
</evidence>
<reference evidence="6 7" key="1">
    <citation type="journal article" date="2015" name="Nature">
        <title>rRNA introns, odd ribosomes, and small enigmatic genomes across a large radiation of phyla.</title>
        <authorList>
            <person name="Brown C.T."/>
            <person name="Hug L.A."/>
            <person name="Thomas B.C."/>
            <person name="Sharon I."/>
            <person name="Castelle C.J."/>
            <person name="Singh A."/>
            <person name="Wilkins M.J."/>
            <person name="Williams K.H."/>
            <person name="Banfield J.F."/>
        </authorList>
    </citation>
    <scope>NUCLEOTIDE SEQUENCE [LARGE SCALE GENOMIC DNA]</scope>
</reference>
<organism evidence="6 7">
    <name type="scientific">Candidatus Woesebacteria bacterium GW2011_GWB1_45_5</name>
    <dbReference type="NCBI Taxonomy" id="1618581"/>
    <lineage>
        <taxon>Bacteria</taxon>
        <taxon>Candidatus Woeseibacteriota</taxon>
    </lineage>
</organism>
<keyword evidence="4" id="KW-0472">Membrane</keyword>
<name>A0A0G1QLE4_9BACT</name>
<dbReference type="PANTHER" id="PTHR30290:SF9">
    <property type="entry name" value="OLIGOPEPTIDE-BINDING PROTEIN APPA"/>
    <property type="match status" value="1"/>
</dbReference>
<dbReference type="CDD" id="cd00995">
    <property type="entry name" value="PBP2_NikA_DppA_OppA_like"/>
    <property type="match status" value="1"/>
</dbReference>
<keyword evidence="3" id="KW-0732">Signal</keyword>
<gene>
    <name evidence="6" type="ORF">UX13_C0039G0010</name>
</gene>
<dbReference type="PANTHER" id="PTHR30290">
    <property type="entry name" value="PERIPLASMIC BINDING COMPONENT OF ABC TRANSPORTER"/>
    <property type="match status" value="1"/>
</dbReference>
<dbReference type="AlphaFoldDB" id="A0A0G1QLE4"/>
<dbReference type="SUPFAM" id="SSF53850">
    <property type="entry name" value="Periplasmic binding protein-like II"/>
    <property type="match status" value="1"/>
</dbReference>
<dbReference type="Pfam" id="PF00496">
    <property type="entry name" value="SBP_bac_5"/>
    <property type="match status" value="1"/>
</dbReference>
<dbReference type="Gene3D" id="3.40.190.10">
    <property type="entry name" value="Periplasmic binding protein-like II"/>
    <property type="match status" value="1"/>
</dbReference>
<dbReference type="Gene3D" id="3.10.105.10">
    <property type="entry name" value="Dipeptide-binding Protein, Domain 3"/>
    <property type="match status" value="1"/>
</dbReference>
<dbReference type="GO" id="GO:0043190">
    <property type="term" value="C:ATP-binding cassette (ABC) transporter complex"/>
    <property type="evidence" value="ECO:0007669"/>
    <property type="project" value="InterPro"/>
</dbReference>
<dbReference type="InterPro" id="IPR000914">
    <property type="entry name" value="SBP_5_dom"/>
</dbReference>
<evidence type="ECO:0000256" key="4">
    <source>
        <dbReference type="SAM" id="Phobius"/>
    </source>
</evidence>
<dbReference type="GO" id="GO:1904680">
    <property type="term" value="F:peptide transmembrane transporter activity"/>
    <property type="evidence" value="ECO:0007669"/>
    <property type="project" value="TreeGrafter"/>
</dbReference>
<dbReference type="GO" id="GO:0042597">
    <property type="term" value="C:periplasmic space"/>
    <property type="evidence" value="ECO:0007669"/>
    <property type="project" value="UniProtKB-ARBA"/>
</dbReference>
<evidence type="ECO:0000256" key="2">
    <source>
        <dbReference type="ARBA" id="ARBA00022448"/>
    </source>
</evidence>
<evidence type="ECO:0000256" key="1">
    <source>
        <dbReference type="ARBA" id="ARBA00005695"/>
    </source>
</evidence>
<evidence type="ECO:0000259" key="5">
    <source>
        <dbReference type="Pfam" id="PF00496"/>
    </source>
</evidence>
<accession>A0A0G1QLE4</accession>
<feature type="transmembrane region" description="Helical" evidence="4">
    <location>
        <begin position="20"/>
        <end position="40"/>
    </location>
</feature>
<dbReference type="Proteomes" id="UP000034329">
    <property type="component" value="Unassembled WGS sequence"/>
</dbReference>
<comment type="similarity">
    <text evidence="1">Belongs to the bacterial solute-binding protein 5 family.</text>
</comment>
<dbReference type="GO" id="GO:0015833">
    <property type="term" value="P:peptide transport"/>
    <property type="evidence" value="ECO:0007669"/>
    <property type="project" value="TreeGrafter"/>
</dbReference>
<keyword evidence="4" id="KW-0812">Transmembrane</keyword>
<dbReference type="EMBL" id="LCLA01000039">
    <property type="protein sequence ID" value="KKU09490.1"/>
    <property type="molecule type" value="Genomic_DNA"/>
</dbReference>
<protein>
    <submittedName>
        <fullName evidence="6">Extracellular solute-binding protein family 5</fullName>
    </submittedName>
</protein>
<sequence length="441" mass="50139">MLNLRYISRLIAAFLTRFRAIILIFIILGIAFFFVLRFLLPTLSGETTRRVGVTGRYTTLTLPTRILEMVGDGLTKLDESGNVEPNLASSWETPDKGKSWIFTLRDGPTWQDEKPVISSTINYEFSDVTIERPDDKTLIFKLQNTYSAFPSVVARPTFKKGLLGTGEWQVKKLSVNGSYVGQMTLQNKDGLRIIYKFYPTEERTKLAFKLGEIDETENILDPVPFDSWKTVDITKSVSMGEHVALFFNTQDKYLGEKSMRQALAYAIDKDALGGERAISPVSVSSWAYNSQVKPYTYDKDKALDSVNELKENMKTDDIVVNLSTSPALLTQAEKIAKDWEAVGVKANLQVLSNIPTDYQALLAVFDIPEDPDQYSVWHSTQTATNITHYQSPRIDKLLEDGRSEIDTEARRKIYLDFQRFLVEDSPAVFLYYPTTYKINRK</sequence>
<comment type="caution">
    <text evidence="6">The sequence shown here is derived from an EMBL/GenBank/DDBJ whole genome shotgun (WGS) entry which is preliminary data.</text>
</comment>
<dbReference type="PIRSF" id="PIRSF002741">
    <property type="entry name" value="MppA"/>
    <property type="match status" value="1"/>
</dbReference>
<evidence type="ECO:0000313" key="6">
    <source>
        <dbReference type="EMBL" id="KKU09490.1"/>
    </source>
</evidence>
<dbReference type="InterPro" id="IPR039424">
    <property type="entry name" value="SBP_5"/>
</dbReference>
<feature type="domain" description="Solute-binding protein family 5" evidence="5">
    <location>
        <begin position="125"/>
        <end position="353"/>
    </location>
</feature>
<dbReference type="Gene3D" id="3.90.76.10">
    <property type="entry name" value="Dipeptide-binding Protein, Domain 1"/>
    <property type="match status" value="1"/>
</dbReference>
<dbReference type="InterPro" id="IPR030678">
    <property type="entry name" value="Peptide/Ni-bd"/>
</dbReference>